<evidence type="ECO:0000259" key="2">
    <source>
        <dbReference type="Pfam" id="PF13649"/>
    </source>
</evidence>
<dbReference type="Pfam" id="PF13649">
    <property type="entry name" value="Methyltransf_25"/>
    <property type="match status" value="1"/>
</dbReference>
<dbReference type="AlphaFoldDB" id="V8QR84"/>
<keyword evidence="1 3" id="KW-0808">Transferase</keyword>
<dbReference type="Gene3D" id="3.40.50.150">
    <property type="entry name" value="Vaccinia Virus protein VP39"/>
    <property type="match status" value="1"/>
</dbReference>
<dbReference type="GO" id="GO:0008168">
    <property type="term" value="F:methyltransferase activity"/>
    <property type="evidence" value="ECO:0007669"/>
    <property type="project" value="UniProtKB-KW"/>
</dbReference>
<name>V8QR84_9BURK</name>
<reference evidence="3 4" key="1">
    <citation type="journal article" date="2014" name="Genome Announc.">
        <title>Draft Genome Sequence of Advenella kashmirensis Strain W13003, a Polycyclic Aromatic Hydrocarbon-Degrading Bacterium.</title>
        <authorList>
            <person name="Wang X."/>
            <person name="Jin D."/>
            <person name="Zhou L."/>
            <person name="Wu L."/>
            <person name="An W."/>
            <person name="Zhao L."/>
        </authorList>
    </citation>
    <scope>NUCLEOTIDE SEQUENCE [LARGE SCALE GENOMIC DNA]</scope>
    <source>
        <strain evidence="3 4">W13003</strain>
    </source>
</reference>
<dbReference type="SUPFAM" id="SSF53335">
    <property type="entry name" value="S-adenosyl-L-methionine-dependent methyltransferases"/>
    <property type="match status" value="1"/>
</dbReference>
<evidence type="ECO:0000313" key="3">
    <source>
        <dbReference type="EMBL" id="ETF02137.1"/>
    </source>
</evidence>
<dbReference type="PATRIC" id="fig|1424334.3.peg.3111"/>
<dbReference type="eggNOG" id="COG0500">
    <property type="taxonomic scope" value="Bacteria"/>
</dbReference>
<evidence type="ECO:0000256" key="1">
    <source>
        <dbReference type="ARBA" id="ARBA00022679"/>
    </source>
</evidence>
<dbReference type="InterPro" id="IPR029063">
    <property type="entry name" value="SAM-dependent_MTases_sf"/>
</dbReference>
<comment type="caution">
    <text evidence="3">The sequence shown here is derived from an EMBL/GenBank/DDBJ whole genome shotgun (WGS) entry which is preliminary data.</text>
</comment>
<dbReference type="EMBL" id="AYXT01000010">
    <property type="protein sequence ID" value="ETF02137.1"/>
    <property type="molecule type" value="Genomic_DNA"/>
</dbReference>
<organism evidence="3 4">
    <name type="scientific">Advenella kashmirensis W13003</name>
    <dbReference type="NCBI Taxonomy" id="1424334"/>
    <lineage>
        <taxon>Bacteria</taxon>
        <taxon>Pseudomonadati</taxon>
        <taxon>Pseudomonadota</taxon>
        <taxon>Betaproteobacteria</taxon>
        <taxon>Burkholderiales</taxon>
        <taxon>Alcaligenaceae</taxon>
    </lineage>
</organism>
<dbReference type="HOGENOM" id="CLU_081790_0_0_4"/>
<proteinExistence type="predicted"/>
<dbReference type="CDD" id="cd02440">
    <property type="entry name" value="AdoMet_MTases"/>
    <property type="match status" value="1"/>
</dbReference>
<feature type="domain" description="Methyltransferase" evidence="2">
    <location>
        <begin position="45"/>
        <end position="138"/>
    </location>
</feature>
<protein>
    <submittedName>
        <fullName evidence="3">Methyltransferase</fullName>
    </submittedName>
</protein>
<dbReference type="InterPro" id="IPR041698">
    <property type="entry name" value="Methyltransf_25"/>
</dbReference>
<dbReference type="OrthoDB" id="8558926at2"/>
<dbReference type="RefSeq" id="WP_024006046.1">
    <property type="nucleotide sequence ID" value="NZ_KI650980.1"/>
</dbReference>
<keyword evidence="3" id="KW-0489">Methyltransferase</keyword>
<dbReference type="PANTHER" id="PTHR43861">
    <property type="entry name" value="TRANS-ACONITATE 2-METHYLTRANSFERASE-RELATED"/>
    <property type="match status" value="1"/>
</dbReference>
<dbReference type="STRING" id="1424334.W822_15475"/>
<accession>V8QR84</accession>
<dbReference type="Proteomes" id="UP000018733">
    <property type="component" value="Unassembled WGS sequence"/>
</dbReference>
<evidence type="ECO:0000313" key="4">
    <source>
        <dbReference type="Proteomes" id="UP000018733"/>
    </source>
</evidence>
<keyword evidence="4" id="KW-1185">Reference proteome</keyword>
<gene>
    <name evidence="3" type="ORF">W822_15475</name>
</gene>
<sequence length="225" mass="25608">MTVFSDPKLVENYASRTQKIVPGFFDLHRMAIVLLDECVSDDAHILVLGAGGGLELKTFCEERPGWTFEGVDPSAEMLDLAREQLGPVASRVDFRVGYIHDVPQMSFDGATCFLTLHFLSERERRKTLQEVFLRLKPGAPFVLAHYSFPDQCTDQEKWLSRNAQFANRSMLPDEQIQKGVSEMRKRLPILSVREDEALLRAVGFENIEMFYAGFSLKGWVAYKPL</sequence>
<dbReference type="GO" id="GO:0032259">
    <property type="term" value="P:methylation"/>
    <property type="evidence" value="ECO:0007669"/>
    <property type="project" value="UniProtKB-KW"/>
</dbReference>